<evidence type="ECO:0000313" key="1">
    <source>
        <dbReference type="EMBL" id="ORY99195.1"/>
    </source>
</evidence>
<sequence>MDYYDSFPTPPVRYAFDDDDESEMEEQEQQQQATQSSCSVVARLSQAIPSEHKVTLLLGVHGPGSVLLEALHDTTSIGELVTAYPEDDKRTSTTTPILQLPSDTTTLVGIPFQHTVPREDAATFVRSIMTLFQNQIESVYVLDAFARTNYISAVREDDASPPLLRVLQTSATQAQHFEEYQPPNMVEAFTAAALAYCEIHHVPCYGFLSLQETYLGKPIVTSETLEAYTHGFQALNINIAYDLSKMEAAAKKQQIDQHHHRLYL</sequence>
<dbReference type="OMA" id="ENEACAQ"/>
<protein>
    <submittedName>
        <fullName evidence="1">Uncharacterized protein</fullName>
    </submittedName>
</protein>
<comment type="caution">
    <text evidence="1">The sequence shown here is derived from an EMBL/GenBank/DDBJ whole genome shotgun (WGS) entry which is preliminary data.</text>
</comment>
<dbReference type="Pfam" id="PF16094">
    <property type="entry name" value="PAC1"/>
    <property type="match status" value="1"/>
</dbReference>
<dbReference type="GO" id="GO:0005783">
    <property type="term" value="C:endoplasmic reticulum"/>
    <property type="evidence" value="ECO:0007669"/>
    <property type="project" value="InterPro"/>
</dbReference>
<accession>A0A1X2HJB1</accession>
<dbReference type="InParanoid" id="A0A1X2HJB1"/>
<gene>
    <name evidence="1" type="ORF">BCR43DRAFT_488881</name>
</gene>
<dbReference type="OrthoDB" id="17536at2759"/>
<proteinExistence type="predicted"/>
<name>A0A1X2HJB1_SYNRA</name>
<dbReference type="STRING" id="13706.A0A1X2HJB1"/>
<keyword evidence="2" id="KW-1185">Reference proteome</keyword>
<evidence type="ECO:0000313" key="2">
    <source>
        <dbReference type="Proteomes" id="UP000242180"/>
    </source>
</evidence>
<reference evidence="1 2" key="1">
    <citation type="submission" date="2016-07" db="EMBL/GenBank/DDBJ databases">
        <title>Pervasive Adenine N6-methylation of Active Genes in Fungi.</title>
        <authorList>
            <consortium name="DOE Joint Genome Institute"/>
            <person name="Mondo S.J."/>
            <person name="Dannebaum R.O."/>
            <person name="Kuo R.C."/>
            <person name="Labutti K."/>
            <person name="Haridas S."/>
            <person name="Kuo A."/>
            <person name="Salamov A."/>
            <person name="Ahrendt S.R."/>
            <person name="Lipzen A."/>
            <person name="Sullivan W."/>
            <person name="Andreopoulos W.B."/>
            <person name="Clum A."/>
            <person name="Lindquist E."/>
            <person name="Daum C."/>
            <person name="Ramamoorthy G.K."/>
            <person name="Gryganskyi A."/>
            <person name="Culley D."/>
            <person name="Magnuson J.K."/>
            <person name="James T.Y."/>
            <person name="O'Malley M.A."/>
            <person name="Stajich J.E."/>
            <person name="Spatafora J.W."/>
            <person name="Visel A."/>
            <person name="Grigoriev I.V."/>
        </authorList>
    </citation>
    <scope>NUCLEOTIDE SEQUENCE [LARGE SCALE GENOMIC DNA]</scope>
    <source>
        <strain evidence="1 2">NRRL 2496</strain>
    </source>
</reference>
<dbReference type="GO" id="GO:0043248">
    <property type="term" value="P:proteasome assembly"/>
    <property type="evidence" value="ECO:0007669"/>
    <property type="project" value="InterPro"/>
</dbReference>
<dbReference type="InterPro" id="IPR016565">
    <property type="entry name" value="Proteasome_assmbl_chp_1"/>
</dbReference>
<dbReference type="AlphaFoldDB" id="A0A1X2HJB1"/>
<dbReference type="EMBL" id="MCGN01000003">
    <property type="protein sequence ID" value="ORY99195.1"/>
    <property type="molecule type" value="Genomic_DNA"/>
</dbReference>
<organism evidence="1 2">
    <name type="scientific">Syncephalastrum racemosum</name>
    <name type="common">Filamentous fungus</name>
    <dbReference type="NCBI Taxonomy" id="13706"/>
    <lineage>
        <taxon>Eukaryota</taxon>
        <taxon>Fungi</taxon>
        <taxon>Fungi incertae sedis</taxon>
        <taxon>Mucoromycota</taxon>
        <taxon>Mucoromycotina</taxon>
        <taxon>Mucoromycetes</taxon>
        <taxon>Mucorales</taxon>
        <taxon>Syncephalastraceae</taxon>
        <taxon>Syncephalastrum</taxon>
    </lineage>
</organism>
<dbReference type="Proteomes" id="UP000242180">
    <property type="component" value="Unassembled WGS sequence"/>
</dbReference>